<evidence type="ECO:0000313" key="7">
    <source>
        <dbReference type="EMBL" id="PQV46511.1"/>
    </source>
</evidence>
<reference evidence="7 8" key="1">
    <citation type="submission" date="2018-02" db="EMBL/GenBank/DDBJ databases">
        <title>Genomic Encyclopedia of Archaeal and Bacterial Type Strains, Phase II (KMG-II): from individual species to whole genera.</title>
        <authorList>
            <person name="Goeker M."/>
        </authorList>
    </citation>
    <scope>NUCLEOTIDE SEQUENCE [LARGE SCALE GENOMIC DNA]</scope>
    <source>
        <strain evidence="7 8">DSM 21165</strain>
    </source>
</reference>
<proteinExistence type="inferred from homology"/>
<evidence type="ECO:0000256" key="4">
    <source>
        <dbReference type="ARBA" id="ARBA00023015"/>
    </source>
</evidence>
<dbReference type="NCBIfam" id="TIGR01951">
    <property type="entry name" value="nusB"/>
    <property type="match status" value="1"/>
</dbReference>
<evidence type="ECO:0000313" key="8">
    <source>
        <dbReference type="Proteomes" id="UP000251545"/>
    </source>
</evidence>
<sequence>MMLNRRHIRVKVMQTIYAFNGSESDDLKKDEKFLVFSIENMHNLYILIMSLLLEVQKRAEKDLEKKQKKHLATSEDKNPNKKFINNQVFQLIQQNETLLSSIKNNKAINWELDSEYVDIIFKAIINSDLYEDYMQTRTSDFKEDKDFFIDIFKEIIAPNNKLYDYIEDKSLTWLDDLPTVNTLILKLFRKLKVNTTDAHFTPKLYKDADDKQFAIDLLKKTILNATTINAEIAKKTKNWDADRIANLDYVLLQMGICELQHFPSIPVKVTINEYLEIAKEYSTPKSSIFINGILDKLVKEYKKEDKLNKVGRGLM</sequence>
<keyword evidence="4" id="KW-0805">Transcription regulation</keyword>
<dbReference type="InterPro" id="IPR006027">
    <property type="entry name" value="NusB_RsmB_TIM44"/>
</dbReference>
<keyword evidence="5" id="KW-0804">Transcription</keyword>
<organism evidence="7 8">
    <name type="scientific">Jejuia pallidilutea</name>
    <dbReference type="NCBI Taxonomy" id="504487"/>
    <lineage>
        <taxon>Bacteria</taxon>
        <taxon>Pseudomonadati</taxon>
        <taxon>Bacteroidota</taxon>
        <taxon>Flavobacteriia</taxon>
        <taxon>Flavobacteriales</taxon>
        <taxon>Flavobacteriaceae</taxon>
        <taxon>Jejuia</taxon>
    </lineage>
</organism>
<accession>A0A362WXS0</accession>
<dbReference type="AlphaFoldDB" id="A0A362WXS0"/>
<protein>
    <submittedName>
        <fullName evidence="7">NusB antitermination factor</fullName>
    </submittedName>
</protein>
<dbReference type="InterPro" id="IPR011605">
    <property type="entry name" value="NusB_fam"/>
</dbReference>
<comment type="similarity">
    <text evidence="1">Belongs to the NusB family.</text>
</comment>
<dbReference type="Proteomes" id="UP000251545">
    <property type="component" value="Unassembled WGS sequence"/>
</dbReference>
<keyword evidence="2" id="KW-0889">Transcription antitermination</keyword>
<dbReference type="InterPro" id="IPR035926">
    <property type="entry name" value="NusB-like_sf"/>
</dbReference>
<dbReference type="PANTHER" id="PTHR11078">
    <property type="entry name" value="N UTILIZATION SUBSTANCE PROTEIN B-RELATED"/>
    <property type="match status" value="1"/>
</dbReference>
<evidence type="ECO:0000259" key="6">
    <source>
        <dbReference type="Pfam" id="PF01029"/>
    </source>
</evidence>
<dbReference type="RefSeq" id="WP_244906437.1">
    <property type="nucleotide sequence ID" value="NZ_PVEO01000009.1"/>
</dbReference>
<evidence type="ECO:0000256" key="5">
    <source>
        <dbReference type="ARBA" id="ARBA00023163"/>
    </source>
</evidence>
<dbReference type="EMBL" id="PVEO01000009">
    <property type="protein sequence ID" value="PQV46511.1"/>
    <property type="molecule type" value="Genomic_DNA"/>
</dbReference>
<comment type="caution">
    <text evidence="7">The sequence shown here is derived from an EMBL/GenBank/DDBJ whole genome shotgun (WGS) entry which is preliminary data.</text>
</comment>
<dbReference type="Gene3D" id="1.10.940.10">
    <property type="entry name" value="NusB-like"/>
    <property type="match status" value="1"/>
</dbReference>
<dbReference type="Pfam" id="PF01029">
    <property type="entry name" value="NusB"/>
    <property type="match status" value="1"/>
</dbReference>
<dbReference type="GO" id="GO:0031564">
    <property type="term" value="P:transcription antitermination"/>
    <property type="evidence" value="ECO:0007669"/>
    <property type="project" value="UniProtKB-KW"/>
</dbReference>
<evidence type="ECO:0000256" key="1">
    <source>
        <dbReference type="ARBA" id="ARBA00005952"/>
    </source>
</evidence>
<dbReference type="GO" id="GO:0005829">
    <property type="term" value="C:cytosol"/>
    <property type="evidence" value="ECO:0007669"/>
    <property type="project" value="TreeGrafter"/>
</dbReference>
<name>A0A362WXS0_9FLAO</name>
<gene>
    <name evidence="7" type="ORF">CLV33_1098</name>
</gene>
<evidence type="ECO:0000256" key="3">
    <source>
        <dbReference type="ARBA" id="ARBA00022884"/>
    </source>
</evidence>
<dbReference type="SUPFAM" id="SSF48013">
    <property type="entry name" value="NusB-like"/>
    <property type="match status" value="1"/>
</dbReference>
<dbReference type="GO" id="GO:0003723">
    <property type="term" value="F:RNA binding"/>
    <property type="evidence" value="ECO:0007669"/>
    <property type="project" value="UniProtKB-KW"/>
</dbReference>
<keyword evidence="3" id="KW-0694">RNA-binding</keyword>
<dbReference type="PANTHER" id="PTHR11078:SF3">
    <property type="entry name" value="ANTITERMINATION NUSB DOMAIN-CONTAINING PROTEIN"/>
    <property type="match status" value="1"/>
</dbReference>
<feature type="domain" description="NusB/RsmB/TIM44" evidence="6">
    <location>
        <begin position="207"/>
        <end position="299"/>
    </location>
</feature>
<evidence type="ECO:0000256" key="2">
    <source>
        <dbReference type="ARBA" id="ARBA00022814"/>
    </source>
</evidence>
<dbReference type="GO" id="GO:0006353">
    <property type="term" value="P:DNA-templated transcription termination"/>
    <property type="evidence" value="ECO:0007669"/>
    <property type="project" value="InterPro"/>
</dbReference>